<feature type="transmembrane region" description="Helical" evidence="2">
    <location>
        <begin position="308"/>
        <end position="329"/>
    </location>
</feature>
<keyword evidence="2" id="KW-0472">Membrane</keyword>
<dbReference type="AlphaFoldDB" id="A0AAD3DCM7"/>
<keyword evidence="2" id="KW-0812">Transmembrane</keyword>
<keyword evidence="3" id="KW-0732">Signal</keyword>
<proteinExistence type="predicted"/>
<evidence type="ECO:0000256" key="2">
    <source>
        <dbReference type="SAM" id="Phobius"/>
    </source>
</evidence>
<comment type="caution">
    <text evidence="4">The sequence shown here is derived from an EMBL/GenBank/DDBJ whole genome shotgun (WGS) entry which is preliminary data.</text>
</comment>
<feature type="signal peptide" evidence="3">
    <location>
        <begin position="1"/>
        <end position="20"/>
    </location>
</feature>
<evidence type="ECO:0000313" key="5">
    <source>
        <dbReference type="Proteomes" id="UP001054902"/>
    </source>
</evidence>
<evidence type="ECO:0000256" key="3">
    <source>
        <dbReference type="SAM" id="SignalP"/>
    </source>
</evidence>
<reference evidence="4 5" key="1">
    <citation type="journal article" date="2021" name="Sci. Rep.">
        <title>The genome of the diatom Chaetoceros tenuissimus carries an ancient integrated fragment of an extant virus.</title>
        <authorList>
            <person name="Hongo Y."/>
            <person name="Kimura K."/>
            <person name="Takaki Y."/>
            <person name="Yoshida Y."/>
            <person name="Baba S."/>
            <person name="Kobayashi G."/>
            <person name="Nagasaki K."/>
            <person name="Hano T."/>
            <person name="Tomaru Y."/>
        </authorList>
    </citation>
    <scope>NUCLEOTIDE SEQUENCE [LARGE SCALE GENOMIC DNA]</scope>
    <source>
        <strain evidence="4 5">NIES-3715</strain>
    </source>
</reference>
<feature type="chain" id="PRO_5042014281" evidence="3">
    <location>
        <begin position="21"/>
        <end position="375"/>
    </location>
</feature>
<dbReference type="EMBL" id="BLLK01000074">
    <property type="protein sequence ID" value="GFH61522.1"/>
    <property type="molecule type" value="Genomic_DNA"/>
</dbReference>
<accession>A0AAD3DCM7</accession>
<evidence type="ECO:0000256" key="1">
    <source>
        <dbReference type="SAM" id="MobiDB-lite"/>
    </source>
</evidence>
<name>A0AAD3DCM7_9STRA</name>
<sequence>MKQFLQFISLFVPIFLFTDSYLSPTSHRLLATDYIEAVQPYKITIVGVNPEKPKKSELSYLDQTLFRFLNDALNGRKIQISKISLDANKVNLEVLDDSTKFTVLTAAQMQRRKGEALQDLENAVMEEEGEEERKLVGSSKNRLTLEVTIEGRDYSNVQGRFRSSVKNAINIGRKGLVQEFVLAASSPDYFKHISWIDAMPIDMEVDEGRTFEGTKNDNVAEQRDPADLFPKDETKKDTDKYGTGASSTSSTSSSATSTTPNKTADTSSGTRSSDSSYYGTESSTKEETDDTSSSRKPMNHKAKRFRTIAGSIFISLCITIVLINTLRVASRTRDARQKRLAKAKQAYEGPKQPVPTKRTSERFVGMLDDGAIPTR</sequence>
<keyword evidence="5" id="KW-1185">Reference proteome</keyword>
<protein>
    <submittedName>
        <fullName evidence="4">Uncharacterized protein</fullName>
    </submittedName>
</protein>
<keyword evidence="2" id="KW-1133">Transmembrane helix</keyword>
<gene>
    <name evidence="4" type="ORF">CTEN210_17998</name>
</gene>
<feature type="region of interest" description="Disordered" evidence="1">
    <location>
        <begin position="213"/>
        <end position="300"/>
    </location>
</feature>
<feature type="compositionally biased region" description="Basic and acidic residues" evidence="1">
    <location>
        <begin position="213"/>
        <end position="240"/>
    </location>
</feature>
<evidence type="ECO:0000313" key="4">
    <source>
        <dbReference type="EMBL" id="GFH61522.1"/>
    </source>
</evidence>
<organism evidence="4 5">
    <name type="scientific">Chaetoceros tenuissimus</name>
    <dbReference type="NCBI Taxonomy" id="426638"/>
    <lineage>
        <taxon>Eukaryota</taxon>
        <taxon>Sar</taxon>
        <taxon>Stramenopiles</taxon>
        <taxon>Ochrophyta</taxon>
        <taxon>Bacillariophyta</taxon>
        <taxon>Coscinodiscophyceae</taxon>
        <taxon>Chaetocerotophycidae</taxon>
        <taxon>Chaetocerotales</taxon>
        <taxon>Chaetocerotaceae</taxon>
        <taxon>Chaetoceros</taxon>
    </lineage>
</organism>
<dbReference type="Proteomes" id="UP001054902">
    <property type="component" value="Unassembled WGS sequence"/>
</dbReference>
<feature type="region of interest" description="Disordered" evidence="1">
    <location>
        <begin position="340"/>
        <end position="362"/>
    </location>
</feature>
<feature type="compositionally biased region" description="Low complexity" evidence="1">
    <location>
        <begin position="242"/>
        <end position="282"/>
    </location>
</feature>